<dbReference type="Proteomes" id="UP000188532">
    <property type="component" value="Unassembled WGS sequence"/>
</dbReference>
<reference evidence="1 2" key="1">
    <citation type="submission" date="2017-02" db="EMBL/GenBank/DDBJ databases">
        <title>Complete genome sequences of Mycobacterium kansasii strains isolated from rhesus macaques.</title>
        <authorList>
            <person name="Panda A."/>
            <person name="Nagaraj S."/>
            <person name="Zhao X."/>
            <person name="Tettelin H."/>
            <person name="Detolla L.J."/>
        </authorList>
    </citation>
    <scope>NUCLEOTIDE SEQUENCE [LARGE SCALE GENOMIC DNA]</scope>
    <source>
        <strain evidence="1 2">11-3469</strain>
    </source>
</reference>
<dbReference type="AlphaFoldDB" id="A0A1V3WRT1"/>
<accession>A0A1V3WRT1</accession>
<evidence type="ECO:0000313" key="2">
    <source>
        <dbReference type="Proteomes" id="UP000188532"/>
    </source>
</evidence>
<comment type="caution">
    <text evidence="1">The sequence shown here is derived from an EMBL/GenBank/DDBJ whole genome shotgun (WGS) entry which is preliminary data.</text>
</comment>
<sequence length="45" mass="4468">MPIANPAAAQMNNTLGLSTVSAAAVGAARPGVTEVSVRIQAGMWS</sequence>
<organism evidence="1 2">
    <name type="scientific">Mycobacterium kansasii</name>
    <dbReference type="NCBI Taxonomy" id="1768"/>
    <lineage>
        <taxon>Bacteria</taxon>
        <taxon>Bacillati</taxon>
        <taxon>Actinomycetota</taxon>
        <taxon>Actinomycetes</taxon>
        <taxon>Mycobacteriales</taxon>
        <taxon>Mycobacteriaceae</taxon>
        <taxon>Mycobacterium</taxon>
    </lineage>
</organism>
<dbReference type="EMBL" id="MVBN01000007">
    <property type="protein sequence ID" value="OOK69665.1"/>
    <property type="molecule type" value="Genomic_DNA"/>
</dbReference>
<evidence type="ECO:0000313" key="1">
    <source>
        <dbReference type="EMBL" id="OOK69665.1"/>
    </source>
</evidence>
<gene>
    <name evidence="1" type="ORF">BZL29_6262</name>
</gene>
<name>A0A1V3WRT1_MYCKA</name>
<proteinExistence type="predicted"/>
<protein>
    <submittedName>
        <fullName evidence="1">Uncharacterized protein</fullName>
    </submittedName>
</protein>